<dbReference type="RefSeq" id="WP_065677349.1">
    <property type="nucleotide sequence ID" value="NZ_AP025463.1"/>
</dbReference>
<reference evidence="2" key="1">
    <citation type="submission" date="2016-06" db="EMBL/GenBank/DDBJ databases">
        <authorList>
            <person name="Rodrigo-Torres L."/>
            <person name="Arahal D.R."/>
        </authorList>
    </citation>
    <scope>NUCLEOTIDE SEQUENCE [LARGE SCALE GENOMIC DNA]</scope>
    <source>
        <strain evidence="2">CECT 7224</strain>
    </source>
</reference>
<name>A0A1C3JIS6_9VIBR</name>
<gene>
    <name evidence="1" type="ORF">VCE7224_03782</name>
</gene>
<dbReference type="Pfam" id="PF11354">
    <property type="entry name" value="DUF3156"/>
    <property type="match status" value="1"/>
</dbReference>
<dbReference type="InterPro" id="IPR021500">
    <property type="entry name" value="DUF3156"/>
</dbReference>
<organism evidence="1 2">
    <name type="scientific">Vibrio celticus</name>
    <dbReference type="NCBI Taxonomy" id="446372"/>
    <lineage>
        <taxon>Bacteria</taxon>
        <taxon>Pseudomonadati</taxon>
        <taxon>Pseudomonadota</taxon>
        <taxon>Gammaproteobacteria</taxon>
        <taxon>Vibrionales</taxon>
        <taxon>Vibrionaceae</taxon>
        <taxon>Vibrio</taxon>
    </lineage>
</organism>
<dbReference type="EMBL" id="FLQZ01000100">
    <property type="protein sequence ID" value="SBT14999.1"/>
    <property type="molecule type" value="Genomic_DNA"/>
</dbReference>
<accession>A0A1C3JIS6</accession>
<protein>
    <submittedName>
        <fullName evidence="1">Uncharacterized protein</fullName>
    </submittedName>
</protein>
<proteinExistence type="predicted"/>
<keyword evidence="2" id="KW-1185">Reference proteome</keyword>
<dbReference type="AlphaFoldDB" id="A0A1C3JIS6"/>
<sequence>MSVKPNTLSMAQSALYNHALAFSPYWGDAEQSDEGTVHFSRLPDGLENLQIKPGFNKRWMGGTCAMNIVFSHNTAHSYQGKIVFKGARGGTFTGKTSGDFCARLLSALDTDNELKKMLLTVDLDSLSIDVKDGAVECTLTPYGGGMAYLIIPPIRTAIPLPSEQVLPLTKAIKAISNHIGQS</sequence>
<evidence type="ECO:0000313" key="2">
    <source>
        <dbReference type="Proteomes" id="UP000092819"/>
    </source>
</evidence>
<dbReference type="Proteomes" id="UP000092819">
    <property type="component" value="Unassembled WGS sequence"/>
</dbReference>
<evidence type="ECO:0000313" key="1">
    <source>
        <dbReference type="EMBL" id="SBT14999.1"/>
    </source>
</evidence>